<dbReference type="AlphaFoldDB" id="A0AAV4WBD6"/>
<dbReference type="SUPFAM" id="SSF56672">
    <property type="entry name" value="DNA/RNA polymerases"/>
    <property type="match status" value="1"/>
</dbReference>
<keyword evidence="3" id="KW-1185">Reference proteome</keyword>
<gene>
    <name evidence="2" type="primary">PO21_2</name>
    <name evidence="2" type="ORF">CDAR_497821</name>
</gene>
<dbReference type="InterPro" id="IPR000477">
    <property type="entry name" value="RT_dom"/>
</dbReference>
<reference evidence="2 3" key="1">
    <citation type="submission" date="2021-06" db="EMBL/GenBank/DDBJ databases">
        <title>Caerostris darwini draft genome.</title>
        <authorList>
            <person name="Kono N."/>
            <person name="Arakawa K."/>
        </authorList>
    </citation>
    <scope>NUCLEOTIDE SEQUENCE [LARGE SCALE GENOMIC DNA]</scope>
</reference>
<name>A0AAV4WBD6_9ARAC</name>
<dbReference type="GO" id="GO:0071897">
    <property type="term" value="P:DNA biosynthetic process"/>
    <property type="evidence" value="ECO:0007669"/>
    <property type="project" value="UniProtKB-ARBA"/>
</dbReference>
<feature type="domain" description="Reverse transcriptase" evidence="1">
    <location>
        <begin position="172"/>
        <end position="396"/>
    </location>
</feature>
<protein>
    <submittedName>
        <fullName evidence="2">Retrovirus-related Pol polyprotein from type-1 retrotransposable element R2</fullName>
    </submittedName>
</protein>
<dbReference type="PROSITE" id="PS50878">
    <property type="entry name" value="RT_POL"/>
    <property type="match status" value="1"/>
</dbReference>
<evidence type="ECO:0000259" key="1">
    <source>
        <dbReference type="PROSITE" id="PS50878"/>
    </source>
</evidence>
<evidence type="ECO:0000313" key="3">
    <source>
        <dbReference type="Proteomes" id="UP001054837"/>
    </source>
</evidence>
<proteinExistence type="predicted"/>
<dbReference type="EMBL" id="BPLQ01014368">
    <property type="protein sequence ID" value="GIY79276.1"/>
    <property type="molecule type" value="Genomic_DNA"/>
</dbReference>
<comment type="caution">
    <text evidence="2">The sequence shown here is derived from an EMBL/GenBank/DDBJ whole genome shotgun (WGS) entry which is preliminary data.</text>
</comment>
<dbReference type="Proteomes" id="UP001054837">
    <property type="component" value="Unassembled WGS sequence"/>
</dbReference>
<evidence type="ECO:0000313" key="2">
    <source>
        <dbReference type="EMBL" id="GIY79276.1"/>
    </source>
</evidence>
<sequence>MILLLIVFLPLPEHEDEPLHHFIRIIDEMLECEPSDDGVELLSDTFSQIIVEAKNIVLPNSHQASSSTYQALNVDDPQQVQKLYRRNRRRAIREIRGVQGERCAIPPSVVEEHFSSIWQESSSAANFYSSVHPDRDEVLGTLLSVSEVVSAFKSCENTAPGPALLVTKLFNWCIHLRTIPRTWRESTTILLPKSGDASCPSNWRPIALSCTAYKLFMKCLTVRLQNWCTKHDVLSPAQKGFTAFDGVMEHNFVLQRRLEDARASKTNICLAFLDISNAFGALPHSAIRDCLAAIGVGQTFLDLIVAAYSQCTTCILTNDASTASIPIQYGVKQGCPLNGLIFNLCIDPVIRAIQGDAPEHLILAFADDLVLLTDSPQQLQSNIDKVFQPSPSLLCS</sequence>
<dbReference type="CDD" id="cd01650">
    <property type="entry name" value="RT_nLTR_like"/>
    <property type="match status" value="1"/>
</dbReference>
<dbReference type="Pfam" id="PF00078">
    <property type="entry name" value="RVT_1"/>
    <property type="match status" value="1"/>
</dbReference>
<dbReference type="PANTHER" id="PTHR19446">
    <property type="entry name" value="REVERSE TRANSCRIPTASES"/>
    <property type="match status" value="1"/>
</dbReference>
<accession>A0AAV4WBD6</accession>
<organism evidence="2 3">
    <name type="scientific">Caerostris darwini</name>
    <dbReference type="NCBI Taxonomy" id="1538125"/>
    <lineage>
        <taxon>Eukaryota</taxon>
        <taxon>Metazoa</taxon>
        <taxon>Ecdysozoa</taxon>
        <taxon>Arthropoda</taxon>
        <taxon>Chelicerata</taxon>
        <taxon>Arachnida</taxon>
        <taxon>Araneae</taxon>
        <taxon>Araneomorphae</taxon>
        <taxon>Entelegynae</taxon>
        <taxon>Araneoidea</taxon>
        <taxon>Araneidae</taxon>
        <taxon>Caerostris</taxon>
    </lineage>
</organism>
<dbReference type="InterPro" id="IPR043502">
    <property type="entry name" value="DNA/RNA_pol_sf"/>
</dbReference>